<dbReference type="InterPro" id="IPR036388">
    <property type="entry name" value="WH-like_DNA-bd_sf"/>
</dbReference>
<proteinExistence type="predicted"/>
<dbReference type="Pfam" id="PF21320">
    <property type="entry name" value="WHD_Rv2258c"/>
    <property type="match status" value="1"/>
</dbReference>
<dbReference type="PANTHER" id="PTHR45128:SF2">
    <property type="entry name" value="METHYLTRANSFERASE DOMAIN-CONTAINING PROTEIN"/>
    <property type="match status" value="1"/>
</dbReference>
<feature type="domain" description="Methyltransferase" evidence="1">
    <location>
        <begin position="182"/>
        <end position="295"/>
    </location>
</feature>
<dbReference type="Gene3D" id="3.40.50.150">
    <property type="entry name" value="Vaccinia Virus protein VP39"/>
    <property type="match status" value="1"/>
</dbReference>
<dbReference type="PANTHER" id="PTHR45128">
    <property type="entry name" value="METHYLTRANSFERASE TYPE 11"/>
    <property type="match status" value="1"/>
</dbReference>
<dbReference type="InterPro" id="IPR053173">
    <property type="entry name" value="SAM-binding_MTase"/>
</dbReference>
<name>A0A956LWY8_UNCEI</name>
<dbReference type="GO" id="GO:0032259">
    <property type="term" value="P:methylation"/>
    <property type="evidence" value="ECO:0007669"/>
    <property type="project" value="UniProtKB-KW"/>
</dbReference>
<dbReference type="SUPFAM" id="SSF46785">
    <property type="entry name" value="Winged helix' DNA-binding domain"/>
    <property type="match status" value="1"/>
</dbReference>
<dbReference type="Proteomes" id="UP000697710">
    <property type="component" value="Unassembled WGS sequence"/>
</dbReference>
<reference evidence="3" key="2">
    <citation type="journal article" date="2021" name="Microbiome">
        <title>Successional dynamics and alternative stable states in a saline activated sludge microbial community over 9 years.</title>
        <authorList>
            <person name="Wang Y."/>
            <person name="Ye J."/>
            <person name="Ju F."/>
            <person name="Liu L."/>
            <person name="Boyd J.A."/>
            <person name="Deng Y."/>
            <person name="Parks D.H."/>
            <person name="Jiang X."/>
            <person name="Yin X."/>
            <person name="Woodcroft B.J."/>
            <person name="Tyson G.W."/>
            <person name="Hugenholtz P."/>
            <person name="Polz M.F."/>
            <person name="Zhang T."/>
        </authorList>
    </citation>
    <scope>NUCLEOTIDE SEQUENCE</scope>
    <source>
        <strain evidence="3">HKST-UBA01</strain>
    </source>
</reference>
<sequence>MQDDPAATRARRDALSEKILAATTGAMEMFSIYLGDRLGLYEVLAQDGPLSSLQLARRTGTAERYIREWLEHQAVAGLLAVDDPRADAVHRRYSIPPGHEDVLANPESVHYLAPLAQLLAGVVKPLPSLVDAYRSGAGVPYADYGIDTVEGQGRINRSTFLNQLGPVWLASMPDLERRLRRPGATIADLGCGVGWSTIAMAAHYPEATVHGLDTDAPSIALARSNALSHGGGAAADRLEFRVADAGSADAEGQYDLVTAFECIHDMADPVSALATMHRLLKPGGTALVIDERVARSFLGDEGELDGLMYGWSILHCLPVGLHGHASAGTGTVMRPATLERYAKEAGFTRMDILPIEAGFFRVYRLYP</sequence>
<evidence type="ECO:0000259" key="1">
    <source>
        <dbReference type="Pfam" id="PF13847"/>
    </source>
</evidence>
<gene>
    <name evidence="3" type="ORF">KC729_04175</name>
</gene>
<dbReference type="Pfam" id="PF13847">
    <property type="entry name" value="Methyltransf_31"/>
    <property type="match status" value="1"/>
</dbReference>
<evidence type="ECO:0000313" key="3">
    <source>
        <dbReference type="EMBL" id="MCA9726856.1"/>
    </source>
</evidence>
<keyword evidence="3" id="KW-0489">Methyltransferase</keyword>
<protein>
    <submittedName>
        <fullName evidence="3">Class I SAM-dependent methyltransferase</fullName>
    </submittedName>
</protein>
<dbReference type="CDD" id="cd02440">
    <property type="entry name" value="AdoMet_MTases"/>
    <property type="match status" value="1"/>
</dbReference>
<dbReference type="SUPFAM" id="SSF53335">
    <property type="entry name" value="S-adenosyl-L-methionine-dependent methyltransferases"/>
    <property type="match status" value="1"/>
</dbReference>
<feature type="domain" description="S-adenosylmethionine-dependent methyltransferase Rv2258c-like winged HTH" evidence="2">
    <location>
        <begin position="32"/>
        <end position="103"/>
    </location>
</feature>
<accession>A0A956LWY8</accession>
<comment type="caution">
    <text evidence="3">The sequence shown here is derived from an EMBL/GenBank/DDBJ whole genome shotgun (WGS) entry which is preliminary data.</text>
</comment>
<evidence type="ECO:0000313" key="4">
    <source>
        <dbReference type="Proteomes" id="UP000697710"/>
    </source>
</evidence>
<dbReference type="InterPro" id="IPR025714">
    <property type="entry name" value="Methyltranfer_dom"/>
</dbReference>
<dbReference type="InterPro" id="IPR036390">
    <property type="entry name" value="WH_DNA-bd_sf"/>
</dbReference>
<keyword evidence="3" id="KW-0808">Transferase</keyword>
<reference evidence="3" key="1">
    <citation type="submission" date="2020-04" db="EMBL/GenBank/DDBJ databases">
        <authorList>
            <person name="Zhang T."/>
        </authorList>
    </citation>
    <scope>NUCLEOTIDE SEQUENCE</scope>
    <source>
        <strain evidence="3">HKST-UBA01</strain>
    </source>
</reference>
<dbReference type="InterPro" id="IPR048711">
    <property type="entry name" value="WHD_Rv2258c"/>
</dbReference>
<dbReference type="InterPro" id="IPR029063">
    <property type="entry name" value="SAM-dependent_MTases_sf"/>
</dbReference>
<dbReference type="Gene3D" id="1.10.10.10">
    <property type="entry name" value="Winged helix-like DNA-binding domain superfamily/Winged helix DNA-binding domain"/>
    <property type="match status" value="1"/>
</dbReference>
<dbReference type="EMBL" id="JAGQHR010000076">
    <property type="protein sequence ID" value="MCA9726856.1"/>
    <property type="molecule type" value="Genomic_DNA"/>
</dbReference>
<dbReference type="GO" id="GO:0008168">
    <property type="term" value="F:methyltransferase activity"/>
    <property type="evidence" value="ECO:0007669"/>
    <property type="project" value="UniProtKB-KW"/>
</dbReference>
<dbReference type="AlphaFoldDB" id="A0A956LWY8"/>
<organism evidence="3 4">
    <name type="scientific">Eiseniibacteriota bacterium</name>
    <dbReference type="NCBI Taxonomy" id="2212470"/>
    <lineage>
        <taxon>Bacteria</taxon>
        <taxon>Candidatus Eiseniibacteriota</taxon>
    </lineage>
</organism>
<evidence type="ECO:0000259" key="2">
    <source>
        <dbReference type="Pfam" id="PF21320"/>
    </source>
</evidence>